<evidence type="ECO:0000256" key="2">
    <source>
        <dbReference type="ARBA" id="ARBA00005300"/>
    </source>
</evidence>
<evidence type="ECO:0000256" key="3">
    <source>
        <dbReference type="ARBA" id="ARBA00011245"/>
    </source>
</evidence>
<feature type="binding site" evidence="10">
    <location>
        <position position="43"/>
    </location>
    <ligand>
        <name>Mg(2+)</name>
        <dbReference type="ChEBI" id="CHEBI:18420"/>
        <label>1</label>
    </ligand>
</feature>
<comment type="function">
    <text evidence="10">Endonuclease that specifically degrades the RNA of RNA-DNA hybrids.</text>
</comment>
<feature type="domain" description="RNase H type-1" evidence="12">
    <location>
        <begin position="1"/>
        <end position="138"/>
    </location>
</feature>
<dbReference type="GO" id="GO:0000287">
    <property type="term" value="F:magnesium ion binding"/>
    <property type="evidence" value="ECO:0007669"/>
    <property type="project" value="UniProtKB-UniRule"/>
</dbReference>
<evidence type="ECO:0000256" key="10">
    <source>
        <dbReference type="HAMAP-Rule" id="MF_00042"/>
    </source>
</evidence>
<comment type="subunit">
    <text evidence="3 10">Monomer.</text>
</comment>
<comment type="catalytic activity">
    <reaction evidence="1 10">
        <text>Endonucleolytic cleavage to 5'-phosphomonoester.</text>
        <dbReference type="EC" id="3.1.26.4"/>
    </reaction>
</comment>
<dbReference type="InterPro" id="IPR050092">
    <property type="entry name" value="RNase_H"/>
</dbReference>
<reference evidence="13 14" key="1">
    <citation type="submission" date="2018-11" db="EMBL/GenBank/DDBJ databases">
        <title>YIM 102482-1 draft genome.</title>
        <authorList>
            <person name="Li G."/>
            <person name="Jiang Y."/>
        </authorList>
    </citation>
    <scope>NUCLEOTIDE SEQUENCE [LARGE SCALE GENOMIC DNA]</scope>
    <source>
        <strain evidence="13 14">YIM 102482-1</strain>
    </source>
</reference>
<feature type="compositionally biased region" description="Basic and acidic residues" evidence="11">
    <location>
        <begin position="136"/>
        <end position="147"/>
    </location>
</feature>
<dbReference type="GO" id="GO:0003676">
    <property type="term" value="F:nucleic acid binding"/>
    <property type="evidence" value="ECO:0007669"/>
    <property type="project" value="InterPro"/>
</dbReference>
<proteinExistence type="inferred from homology"/>
<comment type="caution">
    <text evidence="13">The sequence shown here is derived from an EMBL/GenBank/DDBJ whole genome shotgun (WGS) entry which is preliminary data.</text>
</comment>
<comment type="cofactor">
    <cofactor evidence="10">
        <name>Mg(2+)</name>
        <dbReference type="ChEBI" id="CHEBI:18420"/>
    </cofactor>
    <text evidence="10">Binds 1 Mg(2+) ion per subunit. May bind a second metal ion at a regulatory site, or after substrate binding.</text>
</comment>
<dbReference type="SUPFAM" id="SSF53098">
    <property type="entry name" value="Ribonuclease H-like"/>
    <property type="match status" value="1"/>
</dbReference>
<dbReference type="HAMAP" id="MF_00042">
    <property type="entry name" value="RNase_H"/>
    <property type="match status" value="1"/>
</dbReference>
<evidence type="ECO:0000256" key="5">
    <source>
        <dbReference type="ARBA" id="ARBA00022722"/>
    </source>
</evidence>
<dbReference type="InterPro" id="IPR012337">
    <property type="entry name" value="RNaseH-like_sf"/>
</dbReference>
<protein>
    <recommendedName>
        <fullName evidence="4 10">Ribonuclease H</fullName>
        <shortName evidence="10">RNase H</shortName>
        <ecNumber evidence="4 10">3.1.26.4</ecNumber>
    </recommendedName>
</protein>
<dbReference type="EMBL" id="RQVS01000007">
    <property type="protein sequence ID" value="RRJ86804.1"/>
    <property type="molecule type" value="Genomic_DNA"/>
</dbReference>
<dbReference type="CDD" id="cd09278">
    <property type="entry name" value="RNase_HI_prokaryote_like"/>
    <property type="match status" value="1"/>
</dbReference>
<feature type="binding site" evidence="10">
    <location>
        <position position="8"/>
    </location>
    <ligand>
        <name>Mg(2+)</name>
        <dbReference type="ChEBI" id="CHEBI:18420"/>
        <label>1</label>
    </ligand>
</feature>
<dbReference type="GO" id="GO:0004523">
    <property type="term" value="F:RNA-DNA hybrid ribonuclease activity"/>
    <property type="evidence" value="ECO:0007669"/>
    <property type="project" value="UniProtKB-UniRule"/>
</dbReference>
<keyword evidence="7 10" id="KW-0255">Endonuclease</keyword>
<dbReference type="Proteomes" id="UP000274391">
    <property type="component" value="Unassembled WGS sequence"/>
</dbReference>
<dbReference type="PANTHER" id="PTHR10642">
    <property type="entry name" value="RIBONUCLEASE H1"/>
    <property type="match status" value="1"/>
</dbReference>
<dbReference type="PROSITE" id="PS50879">
    <property type="entry name" value="RNASE_H_1"/>
    <property type="match status" value="1"/>
</dbReference>
<feature type="binding site" evidence="10">
    <location>
        <position position="8"/>
    </location>
    <ligand>
        <name>Mg(2+)</name>
        <dbReference type="ChEBI" id="CHEBI:18420"/>
        <label>2</label>
    </ligand>
</feature>
<feature type="binding site" evidence="10">
    <location>
        <position position="130"/>
    </location>
    <ligand>
        <name>Mg(2+)</name>
        <dbReference type="ChEBI" id="CHEBI:18420"/>
        <label>2</label>
    </ligand>
</feature>
<keyword evidence="5 10" id="KW-0540">Nuclease</keyword>
<dbReference type="InterPro" id="IPR036397">
    <property type="entry name" value="RNaseH_sf"/>
</dbReference>
<evidence type="ECO:0000256" key="1">
    <source>
        <dbReference type="ARBA" id="ARBA00000077"/>
    </source>
</evidence>
<sequence>MQILAAADGSSLGNPGPAGWAWVTSDGAWRSGGWPRGTNNMGELMAVLDLLEHTADTGASLRILCDSQYVINSVTKWMPGWKRKGWKKADGKPVQNRELLERIDAALAGRDVAFEWVKGHAGHDLNEAADSRARAAAEAYSKGREPDAGPGLGAAAAAPSAGPDASAESGKPAAAAPMAATPTAPAPTAAPTTRDDTASTATDLNALFDDALFDDALFDNLDADGDIEADAATANLTPESHALSEIAALERADASDRRHPDFEQVGRPITGELTELRVILTSPATAIVRSRIDGVERTSLWQRDTGEAASWLLRLRHEG</sequence>
<dbReference type="RefSeq" id="WP_124972010.1">
    <property type="nucleotide sequence ID" value="NZ_RQVS01000007.1"/>
</dbReference>
<feature type="binding site" evidence="10">
    <location>
        <position position="66"/>
    </location>
    <ligand>
        <name>Mg(2+)</name>
        <dbReference type="ChEBI" id="CHEBI:18420"/>
        <label>1</label>
    </ligand>
</feature>
<accession>A0A3P3VWI4</accession>
<gene>
    <name evidence="10" type="primary">rnhA</name>
    <name evidence="13" type="ORF">EG850_07220</name>
</gene>
<evidence type="ECO:0000256" key="11">
    <source>
        <dbReference type="SAM" id="MobiDB-lite"/>
    </source>
</evidence>
<evidence type="ECO:0000256" key="7">
    <source>
        <dbReference type="ARBA" id="ARBA00022759"/>
    </source>
</evidence>
<evidence type="ECO:0000256" key="8">
    <source>
        <dbReference type="ARBA" id="ARBA00022801"/>
    </source>
</evidence>
<evidence type="ECO:0000256" key="4">
    <source>
        <dbReference type="ARBA" id="ARBA00012180"/>
    </source>
</evidence>
<evidence type="ECO:0000313" key="14">
    <source>
        <dbReference type="Proteomes" id="UP000274391"/>
    </source>
</evidence>
<evidence type="ECO:0000313" key="13">
    <source>
        <dbReference type="EMBL" id="RRJ86804.1"/>
    </source>
</evidence>
<dbReference type="PANTHER" id="PTHR10642:SF26">
    <property type="entry name" value="RIBONUCLEASE H1"/>
    <property type="match status" value="1"/>
</dbReference>
<evidence type="ECO:0000256" key="6">
    <source>
        <dbReference type="ARBA" id="ARBA00022723"/>
    </source>
</evidence>
<keyword evidence="10" id="KW-0963">Cytoplasm</keyword>
<dbReference type="EC" id="3.1.26.4" evidence="4 10"/>
<dbReference type="InterPro" id="IPR022892">
    <property type="entry name" value="RNaseHI"/>
</dbReference>
<evidence type="ECO:0000256" key="9">
    <source>
        <dbReference type="ARBA" id="ARBA00022842"/>
    </source>
</evidence>
<keyword evidence="14" id="KW-1185">Reference proteome</keyword>
<feature type="compositionally biased region" description="Low complexity" evidence="11">
    <location>
        <begin position="153"/>
        <end position="197"/>
    </location>
</feature>
<dbReference type="GO" id="GO:0005737">
    <property type="term" value="C:cytoplasm"/>
    <property type="evidence" value="ECO:0007669"/>
    <property type="project" value="UniProtKB-SubCell"/>
</dbReference>
<dbReference type="OrthoDB" id="7845843at2"/>
<keyword evidence="9 10" id="KW-0460">Magnesium</keyword>
<feature type="region of interest" description="Disordered" evidence="11">
    <location>
        <begin position="136"/>
        <end position="197"/>
    </location>
</feature>
<dbReference type="InterPro" id="IPR002156">
    <property type="entry name" value="RNaseH_domain"/>
</dbReference>
<comment type="similarity">
    <text evidence="2 10">Belongs to the RNase H family.</text>
</comment>
<dbReference type="AlphaFoldDB" id="A0A3P3VWI4"/>
<comment type="subcellular location">
    <subcellularLocation>
        <location evidence="10">Cytoplasm</location>
    </subcellularLocation>
</comment>
<dbReference type="GO" id="GO:0043137">
    <property type="term" value="P:DNA replication, removal of RNA primer"/>
    <property type="evidence" value="ECO:0007669"/>
    <property type="project" value="TreeGrafter"/>
</dbReference>
<dbReference type="Gene3D" id="3.30.420.10">
    <property type="entry name" value="Ribonuclease H-like superfamily/Ribonuclease H"/>
    <property type="match status" value="1"/>
</dbReference>
<keyword evidence="8 10" id="KW-0378">Hydrolase</keyword>
<evidence type="ECO:0000259" key="12">
    <source>
        <dbReference type="PROSITE" id="PS50879"/>
    </source>
</evidence>
<dbReference type="Pfam" id="PF00075">
    <property type="entry name" value="RNase_H"/>
    <property type="match status" value="1"/>
</dbReference>
<name>A0A3P3VWI4_9MICO</name>
<organism evidence="13 14">
    <name type="scientific">Gulosibacter macacae</name>
    <dbReference type="NCBI Taxonomy" id="2488791"/>
    <lineage>
        <taxon>Bacteria</taxon>
        <taxon>Bacillati</taxon>
        <taxon>Actinomycetota</taxon>
        <taxon>Actinomycetes</taxon>
        <taxon>Micrococcales</taxon>
        <taxon>Microbacteriaceae</taxon>
        <taxon>Gulosibacter</taxon>
    </lineage>
</organism>
<keyword evidence="6 10" id="KW-0479">Metal-binding</keyword>